<dbReference type="Proteomes" id="UP000815325">
    <property type="component" value="Unassembled WGS sequence"/>
</dbReference>
<feature type="domain" description="Ribonuclease PIN" evidence="6">
    <location>
        <begin position="3"/>
        <end position="72"/>
    </location>
</feature>
<evidence type="ECO:0000313" key="7">
    <source>
        <dbReference type="EMBL" id="KAF5837616.1"/>
    </source>
</evidence>
<evidence type="ECO:0000256" key="1">
    <source>
        <dbReference type="ARBA" id="ARBA00022722"/>
    </source>
</evidence>
<evidence type="ECO:0000256" key="3">
    <source>
        <dbReference type="ARBA" id="ARBA00022801"/>
    </source>
</evidence>
<gene>
    <name evidence="7" type="ORF">DUNSADRAFT_4119</name>
</gene>
<dbReference type="Pfam" id="PF08772">
    <property type="entry name" value="Zn_ribbon_NOB1"/>
    <property type="match status" value="1"/>
</dbReference>
<evidence type="ECO:0000259" key="5">
    <source>
        <dbReference type="Pfam" id="PF08772"/>
    </source>
</evidence>
<evidence type="ECO:0000259" key="6">
    <source>
        <dbReference type="Pfam" id="PF17146"/>
    </source>
</evidence>
<dbReference type="CDD" id="cd09876">
    <property type="entry name" value="PIN_Nob1-like"/>
    <property type="match status" value="1"/>
</dbReference>
<dbReference type="Gene3D" id="3.40.50.1010">
    <property type="entry name" value="5'-nuclease"/>
    <property type="match status" value="1"/>
</dbReference>
<dbReference type="EMBL" id="MU069609">
    <property type="protein sequence ID" value="KAF5837616.1"/>
    <property type="molecule type" value="Genomic_DNA"/>
</dbReference>
<feature type="compositionally biased region" description="Basic residues" evidence="4">
    <location>
        <begin position="346"/>
        <end position="358"/>
    </location>
</feature>
<dbReference type="InterPro" id="IPR036283">
    <property type="entry name" value="NOB1_Zf-like_sf"/>
</dbReference>
<reference evidence="7" key="1">
    <citation type="submission" date="2017-08" db="EMBL/GenBank/DDBJ databases">
        <authorList>
            <person name="Polle J.E."/>
            <person name="Barry K."/>
            <person name="Cushman J."/>
            <person name="Schmutz J."/>
            <person name="Tran D."/>
            <person name="Hathwaick L.T."/>
            <person name="Yim W.C."/>
            <person name="Jenkins J."/>
            <person name="Mckie-Krisberg Z.M."/>
            <person name="Prochnik S."/>
            <person name="Lindquist E."/>
            <person name="Dockter R.B."/>
            <person name="Adam C."/>
            <person name="Molina H."/>
            <person name="Bunkerborg J."/>
            <person name="Jin E."/>
            <person name="Buchheim M."/>
            <person name="Magnuson J."/>
        </authorList>
    </citation>
    <scope>NUCLEOTIDE SEQUENCE</scope>
    <source>
        <strain evidence="7">CCAP 19/18</strain>
    </source>
</reference>
<dbReference type="PANTHER" id="PTHR12814">
    <property type="entry name" value="RNA-BINDING PROTEIN NOB1"/>
    <property type="match status" value="1"/>
</dbReference>
<feature type="compositionally biased region" description="Low complexity" evidence="4">
    <location>
        <begin position="216"/>
        <end position="230"/>
    </location>
</feature>
<organism evidence="7 8">
    <name type="scientific">Dunaliella salina</name>
    <name type="common">Green alga</name>
    <name type="synonym">Protococcus salinus</name>
    <dbReference type="NCBI Taxonomy" id="3046"/>
    <lineage>
        <taxon>Eukaryota</taxon>
        <taxon>Viridiplantae</taxon>
        <taxon>Chlorophyta</taxon>
        <taxon>core chlorophytes</taxon>
        <taxon>Chlorophyceae</taxon>
        <taxon>CS clade</taxon>
        <taxon>Chlamydomonadales</taxon>
        <taxon>Dunaliellaceae</taxon>
        <taxon>Dunaliella</taxon>
    </lineage>
</organism>
<keyword evidence="2" id="KW-0479">Metal-binding</keyword>
<protein>
    <submittedName>
        <fullName evidence="7">Nin one binding Zn-ribbon like-domain-containing protein</fullName>
    </submittedName>
</protein>
<evidence type="ECO:0000256" key="4">
    <source>
        <dbReference type="SAM" id="MobiDB-lite"/>
    </source>
</evidence>
<sequence>MRFAEKFYTIQEVFDEIRDKQSRQYLQTLPFTVEVKDYTEESLKAVTRFARETGDIHALSAADLKLLALCHTMEVAAHGSSHLREHPMQAAMRSKHRSTGRAMPGWGNVTNPEDWKVVDEAAHDTPGSQGGQSRILADVQSLEGHTGNAQPPAQESEHGSQQGPGHSHLHSSAVGQDAGSAVQGHAGNAQPPAQESECGSQQGYSHSHPHFGAAGQAVSPAAPSNQSPAAPQAFRTFGEAAAAAAAAAAASSAAAGALSQQQHHLQQQHVQQPGGLDREASAAHALSGLSVSDLAEHGGSQGGSGAGLGGDSGVGGPGDSMGGSFVGSSEDEGEDGEWATAGKSRNAVRRKNRRHKQWMAREEARATQARAAEEEQQQRRQAKQQQKQQQQQQQLQQSQLLGQQDQHAESHPQQQQQQQQQHGDSSESCSSSEGGHSEEEEVEEDGTSVANSSGTAGTQQRSSPFNLTSNVLCVTADFAMQNVLLQMGLRLMAQDGRQITRVSRWALRCVACFFVTKEAGRLFCPRCGNAALERVEVTISPEGTEFFGVKKKHVLKGTRYSLPKPKGGRAGNPILREDQMLKKVKRRNKQAEAAIDPFAPEFGNDTWHVGGKTQAGMDPSKGAAFLLAGWKHNPNERRSNRNRK</sequence>
<dbReference type="InterPro" id="IPR033411">
    <property type="entry name" value="Ribonuclease_PIN"/>
</dbReference>
<dbReference type="InterPro" id="IPR039907">
    <property type="entry name" value="NOB1"/>
</dbReference>
<feature type="compositionally biased region" description="Low complexity" evidence="4">
    <location>
        <begin position="383"/>
        <end position="434"/>
    </location>
</feature>
<feature type="domain" description="Nin one binding (NOB1) Zn-ribbon-like" evidence="5">
    <location>
        <begin position="499"/>
        <end position="568"/>
    </location>
</feature>
<feature type="compositionally biased region" description="Polar residues" evidence="4">
    <location>
        <begin position="147"/>
        <end position="164"/>
    </location>
</feature>
<dbReference type="InterPro" id="IPR014881">
    <property type="entry name" value="NOB1_Zn-bd"/>
</dbReference>
<dbReference type="Pfam" id="PF17146">
    <property type="entry name" value="PIN_6"/>
    <property type="match status" value="1"/>
</dbReference>
<feature type="compositionally biased region" description="Gly residues" evidence="4">
    <location>
        <begin position="299"/>
        <end position="325"/>
    </location>
</feature>
<evidence type="ECO:0000256" key="2">
    <source>
        <dbReference type="ARBA" id="ARBA00022723"/>
    </source>
</evidence>
<feature type="region of interest" description="Disordered" evidence="4">
    <location>
        <begin position="293"/>
        <end position="463"/>
    </location>
</feature>
<comment type="caution">
    <text evidence="7">The sequence shown here is derived from an EMBL/GenBank/DDBJ whole genome shotgun (WGS) entry which is preliminary data.</text>
</comment>
<feature type="region of interest" description="Disordered" evidence="4">
    <location>
        <begin position="258"/>
        <end position="281"/>
    </location>
</feature>
<keyword evidence="1" id="KW-0540">Nuclease</keyword>
<feature type="compositionally biased region" description="Low complexity" evidence="4">
    <location>
        <begin position="258"/>
        <end position="275"/>
    </location>
</feature>
<feature type="compositionally biased region" description="Basic and acidic residues" evidence="4">
    <location>
        <begin position="359"/>
        <end position="378"/>
    </location>
</feature>
<dbReference type="PANTHER" id="PTHR12814:SF2">
    <property type="entry name" value="RNA-BINDING PROTEIN NOB1"/>
    <property type="match status" value="1"/>
</dbReference>
<proteinExistence type="predicted"/>
<dbReference type="Gene3D" id="6.20.210.10">
    <property type="entry name" value="Nin one binding (NOB1), Zn-ribbon-like"/>
    <property type="match status" value="1"/>
</dbReference>
<feature type="compositionally biased region" description="Polar residues" evidence="4">
    <location>
        <begin position="191"/>
        <end position="205"/>
    </location>
</feature>
<accession>A0ABQ7GSQ4</accession>
<dbReference type="SUPFAM" id="SSF144206">
    <property type="entry name" value="NOB1 zinc finger-like"/>
    <property type="match status" value="1"/>
</dbReference>
<keyword evidence="8" id="KW-1185">Reference proteome</keyword>
<name>A0ABQ7GSQ4_DUNSA</name>
<evidence type="ECO:0000313" key="8">
    <source>
        <dbReference type="Proteomes" id="UP000815325"/>
    </source>
</evidence>
<feature type="region of interest" description="Disordered" evidence="4">
    <location>
        <begin position="144"/>
        <end position="230"/>
    </location>
</feature>
<feature type="compositionally biased region" description="Polar residues" evidence="4">
    <location>
        <begin position="450"/>
        <end position="463"/>
    </location>
</feature>
<keyword evidence="3" id="KW-0378">Hydrolase</keyword>